<comment type="caution">
    <text evidence="1">The sequence shown here is derived from an EMBL/GenBank/DDBJ whole genome shotgun (WGS) entry which is preliminary data.</text>
</comment>
<reference evidence="2" key="1">
    <citation type="journal article" date="2022" name="Mol. Ecol. Resour.">
        <title>The genomes of chicory, endive, great burdock and yacon provide insights into Asteraceae palaeo-polyploidization history and plant inulin production.</title>
        <authorList>
            <person name="Fan W."/>
            <person name="Wang S."/>
            <person name="Wang H."/>
            <person name="Wang A."/>
            <person name="Jiang F."/>
            <person name="Liu H."/>
            <person name="Zhao H."/>
            <person name="Xu D."/>
            <person name="Zhang Y."/>
        </authorList>
    </citation>
    <scope>NUCLEOTIDE SEQUENCE [LARGE SCALE GENOMIC DNA]</scope>
    <source>
        <strain evidence="2">cv. Yunnan</strain>
    </source>
</reference>
<keyword evidence="2" id="KW-1185">Reference proteome</keyword>
<sequence>MNGRTVSNAIEVINVAGKGDRRVGIWMVRGEFVKDIGKKNSSSNIGLENIIFPGGTTSILKRRRLQMKGKKLKIIVPVFGAFPNLIQMAVDPRTNLPTVSGFCGDVFNAVFDSLNCGADIEFTLFPYEEGRSYNDLIDKVYFKEFDAAIGDITITSNRSRYVDFTLPFSDMGVGTLTRNAQKSMWIFLDPLSADLWFTSAGFFFIFGFVIWFIEHHTNEEFQVSTRQQIGTTLWFAFSTLVYAHRKLSKSILREKLKSNLSRFVVTVWVFVVLVLTSSYTAMLSSLLTVQQIRSNGGSVQLPGISTAILNSSVILRSPADFARVLRSGRVGAAVDEIMYVKSVLALYSTAEFSLVATATTTNGFGFQCHSQEFLSHKEMHVGVILDMHSEVGKLIYRCINMAISDFYKANPHYITQIVFNTRDTKGEPLIALSVALDLLENTKLQAIIGPDPSVEARLLDVLEEKANVPVLSFSTSLVSNQNPYLVQITQDETAQFKGIAAMIQMFELKNIILICEDTAVGREMAAYIIIAFHDKNIHITYTSLISMAASNEQIREDFHKFQDMQTTTFVVHTRPSLASNIFLRAKEVGMMGDGYMWIVTSKTTNFLNFMNDDALESMQGVVGFKSYFPKSREVHNFVSKRRKEYYGLNPFMDFKVVDFNGVLAYDAVYALAMAVEKVHTEFIGASLVDQILVNFHGLGGEFKLMNGRTVSNAIEVINVVGKGDRRVGFWMVSGEFVKDIGKTNSSSNRGLENIIFPGGTTSILKRRRLQMNGKKLRIIVPVFGAFPNLIQMAVDPRTNLPTVSGFCGDVFNVALNALNYGVEIEFTQYHHEEGRVYNDLIDKVYFKEFDAAIGDITITSNRSRYVDFTLPFSDMGVGTLTRNAKKSMWIFLDPLSADLWFTSAGFFLILGFVIWFIEHRTNEEFQGSTRQQIGTTLWFAFSTLVYAHREKLTSNLSRFVVTVWVFVVLVLTSSYTAMLSSLITIQQITSNGGSVEIQGISSHALYKLQFTDGIMGLQSPADYAEVLRSGRAGAIVDEILYVKSVLALYSAAEFSLVETETTTNGFAFVFQKGSPLTREMSIEIAKLREDGTLKAIEEKWLKHQSLMISKDLSAPPPNRLDLYGLRGLFLTSGLSMVLALLGSIVYIVREKWHGKSMIEMLRCILRRSSQIHAQVSNGEATYQYNKLKASCPYHPSSSRNTPTKTLTSITRSDLPGPVMAESNGYTNYCDQQTRSRNTSSTTTTTTSIHVTALDGLVNVNSLFTIAVFVGLSLTTPGQRSLENRSACDSDISVAKKLLVFEVVSFSFFLFSSLVAQGLKLAINLINSKDVDEAFRAHINLKALRFGMLGSALGSVMGCLFLMLSMVNVIEIRLGMLSCGSRSTVNAVASMIVLVTSALLVYISTAVYAFLH</sequence>
<proteinExistence type="predicted"/>
<evidence type="ECO:0000313" key="2">
    <source>
        <dbReference type="Proteomes" id="UP001056120"/>
    </source>
</evidence>
<dbReference type="EMBL" id="CM042034">
    <property type="protein sequence ID" value="KAI3760308.1"/>
    <property type="molecule type" value="Genomic_DNA"/>
</dbReference>
<organism evidence="1 2">
    <name type="scientific">Smallanthus sonchifolius</name>
    <dbReference type="NCBI Taxonomy" id="185202"/>
    <lineage>
        <taxon>Eukaryota</taxon>
        <taxon>Viridiplantae</taxon>
        <taxon>Streptophyta</taxon>
        <taxon>Embryophyta</taxon>
        <taxon>Tracheophyta</taxon>
        <taxon>Spermatophyta</taxon>
        <taxon>Magnoliopsida</taxon>
        <taxon>eudicotyledons</taxon>
        <taxon>Gunneridae</taxon>
        <taxon>Pentapetalae</taxon>
        <taxon>asterids</taxon>
        <taxon>campanulids</taxon>
        <taxon>Asterales</taxon>
        <taxon>Asteraceae</taxon>
        <taxon>Asteroideae</taxon>
        <taxon>Heliantheae alliance</taxon>
        <taxon>Millerieae</taxon>
        <taxon>Smallanthus</taxon>
    </lineage>
</organism>
<evidence type="ECO:0000313" key="1">
    <source>
        <dbReference type="EMBL" id="KAI3760308.1"/>
    </source>
</evidence>
<gene>
    <name evidence="1" type="ORF">L1987_50701</name>
</gene>
<accession>A0ACB9EP21</accession>
<name>A0ACB9EP21_9ASTR</name>
<dbReference type="Proteomes" id="UP001056120">
    <property type="component" value="Linkage Group LG17"/>
</dbReference>
<reference evidence="1 2" key="2">
    <citation type="journal article" date="2022" name="Mol. Ecol. Resour.">
        <title>The genomes of chicory, endive, great burdock and yacon provide insights into Asteraceae paleo-polyploidization history and plant inulin production.</title>
        <authorList>
            <person name="Fan W."/>
            <person name="Wang S."/>
            <person name="Wang H."/>
            <person name="Wang A."/>
            <person name="Jiang F."/>
            <person name="Liu H."/>
            <person name="Zhao H."/>
            <person name="Xu D."/>
            <person name="Zhang Y."/>
        </authorList>
    </citation>
    <scope>NUCLEOTIDE SEQUENCE [LARGE SCALE GENOMIC DNA]</scope>
    <source>
        <strain evidence="2">cv. Yunnan</strain>
        <tissue evidence="1">Leaves</tissue>
    </source>
</reference>
<protein>
    <submittedName>
        <fullName evidence="1">Uncharacterized protein</fullName>
    </submittedName>
</protein>